<evidence type="ECO:0000256" key="1">
    <source>
        <dbReference type="ARBA" id="ARBA00011738"/>
    </source>
</evidence>
<evidence type="ECO:0000313" key="4">
    <source>
        <dbReference type="Proteomes" id="UP000183988"/>
    </source>
</evidence>
<organism evidence="3 4">
    <name type="scientific">Ornithinibacillus halophilus</name>
    <dbReference type="NCBI Taxonomy" id="930117"/>
    <lineage>
        <taxon>Bacteria</taxon>
        <taxon>Bacillati</taxon>
        <taxon>Bacillota</taxon>
        <taxon>Bacilli</taxon>
        <taxon>Bacillales</taxon>
        <taxon>Bacillaceae</taxon>
        <taxon>Ornithinibacillus</taxon>
    </lineage>
</organism>
<keyword evidence="4" id="KW-1185">Reference proteome</keyword>
<dbReference type="STRING" id="930117.SAMN05216225_10484"/>
<dbReference type="OrthoDB" id="9808130at2"/>
<dbReference type="RefSeq" id="WP_072891650.1">
    <property type="nucleotide sequence ID" value="NZ_FQVW01000048.1"/>
</dbReference>
<evidence type="ECO:0000313" key="3">
    <source>
        <dbReference type="EMBL" id="SHG65307.1"/>
    </source>
</evidence>
<dbReference type="InterPro" id="IPR044662">
    <property type="entry name" value="HS1/DABB1-like"/>
</dbReference>
<name>A0A1M5LJU4_9BACI</name>
<gene>
    <name evidence="3" type="ORF">SAMN05216225_10484</name>
</gene>
<dbReference type="InterPro" id="IPR011008">
    <property type="entry name" value="Dimeric_a/b-barrel"/>
</dbReference>
<reference evidence="3 4" key="1">
    <citation type="submission" date="2016-11" db="EMBL/GenBank/DDBJ databases">
        <authorList>
            <person name="Jaros S."/>
            <person name="Januszkiewicz K."/>
            <person name="Wedrychowicz H."/>
        </authorList>
    </citation>
    <scope>NUCLEOTIDE SEQUENCE [LARGE SCALE GENOMIC DNA]</scope>
    <source>
        <strain evidence="3 4">IBRC-M 10683</strain>
    </source>
</reference>
<dbReference type="EMBL" id="FQVW01000048">
    <property type="protein sequence ID" value="SHG65307.1"/>
    <property type="molecule type" value="Genomic_DNA"/>
</dbReference>
<dbReference type="Proteomes" id="UP000183988">
    <property type="component" value="Unassembled WGS sequence"/>
</dbReference>
<dbReference type="PANTHER" id="PTHR33178:SF10">
    <property type="entry name" value="STRESS-RESPONSE A_B BARREL DOMAIN-CONTAINING PROTEIN"/>
    <property type="match status" value="1"/>
</dbReference>
<dbReference type="Pfam" id="PF07876">
    <property type="entry name" value="Dabb"/>
    <property type="match status" value="1"/>
</dbReference>
<dbReference type="InterPro" id="IPR013097">
    <property type="entry name" value="Dabb"/>
</dbReference>
<accession>A0A1M5LJU4</accession>
<feature type="domain" description="Stress-response A/B barrel" evidence="2">
    <location>
        <begin position="2"/>
        <end position="95"/>
    </location>
</feature>
<comment type="subunit">
    <text evidence="1">Homodimer.</text>
</comment>
<evidence type="ECO:0000259" key="2">
    <source>
        <dbReference type="PROSITE" id="PS51502"/>
    </source>
</evidence>
<dbReference type="SMART" id="SM00886">
    <property type="entry name" value="Dabb"/>
    <property type="match status" value="1"/>
</dbReference>
<dbReference type="PROSITE" id="PS51502">
    <property type="entry name" value="S_R_A_B_BARREL"/>
    <property type="match status" value="1"/>
</dbReference>
<dbReference type="SUPFAM" id="SSF54909">
    <property type="entry name" value="Dimeric alpha+beta barrel"/>
    <property type="match status" value="1"/>
</dbReference>
<protein>
    <submittedName>
        <fullName evidence="3">Stress responsive A/B Barrel Domain</fullName>
    </submittedName>
</protein>
<proteinExistence type="predicted"/>
<dbReference type="AlphaFoldDB" id="A0A1M5LJU4"/>
<dbReference type="PANTHER" id="PTHR33178">
    <property type="match status" value="1"/>
</dbReference>
<dbReference type="Gene3D" id="3.30.70.100">
    <property type="match status" value="1"/>
</dbReference>
<sequence length="97" mass="10859">MIQHIVIFKFHSSTTKDQMKQAITMLKGLKDEIHGIEDLKAGLNFSGRSNGFEVGLTVTLSSKEALEEYGPHPKHQEVVSFLKEIGLEELIAVDFEC</sequence>